<keyword evidence="6" id="KW-0653">Protein transport</keyword>
<dbReference type="InParanoid" id="A0A1I7VEI0"/>
<dbReference type="GO" id="GO:0006611">
    <property type="term" value="P:protein export from nucleus"/>
    <property type="evidence" value="ECO:0007669"/>
    <property type="project" value="TreeGrafter"/>
</dbReference>
<evidence type="ECO:0000256" key="1">
    <source>
        <dbReference type="ARBA" id="ARBA00004123"/>
    </source>
</evidence>
<keyword evidence="8" id="KW-1185">Reference proteome</keyword>
<accession>A0A1I7VEI0</accession>
<dbReference type="PANTHER" id="PTHR12596:SF1">
    <property type="entry name" value="EXPORTIN-4"/>
    <property type="match status" value="1"/>
</dbReference>
<evidence type="ECO:0000256" key="6">
    <source>
        <dbReference type="ARBA" id="ARBA00022927"/>
    </source>
</evidence>
<dbReference type="GO" id="GO:0005643">
    <property type="term" value="C:nuclear pore"/>
    <property type="evidence" value="ECO:0007669"/>
    <property type="project" value="TreeGrafter"/>
</dbReference>
<comment type="similarity">
    <text evidence="3">Belongs to the exportin family.</text>
</comment>
<name>A0A1I7VEI0_LOALO</name>
<dbReference type="Proteomes" id="UP000095285">
    <property type="component" value="Unassembled WGS sequence"/>
</dbReference>
<dbReference type="WBParaSite" id="EN70_1626">
    <property type="protein sequence ID" value="EN70_1626"/>
    <property type="gene ID" value="EN70_1626"/>
</dbReference>
<keyword evidence="4" id="KW-0813">Transport</keyword>
<comment type="subcellular location">
    <subcellularLocation>
        <location evidence="2">Cytoplasm</location>
    </subcellularLocation>
    <subcellularLocation>
        <location evidence="1">Nucleus</location>
    </subcellularLocation>
</comment>
<dbReference type="GO" id="GO:0005737">
    <property type="term" value="C:cytoplasm"/>
    <property type="evidence" value="ECO:0007669"/>
    <property type="project" value="UniProtKB-SubCell"/>
</dbReference>
<evidence type="ECO:0000256" key="7">
    <source>
        <dbReference type="ARBA" id="ARBA00023242"/>
    </source>
</evidence>
<organism evidence="8 9">
    <name type="scientific">Loa loa</name>
    <name type="common">Eye worm</name>
    <name type="synonym">Filaria loa</name>
    <dbReference type="NCBI Taxonomy" id="7209"/>
    <lineage>
        <taxon>Eukaryota</taxon>
        <taxon>Metazoa</taxon>
        <taxon>Ecdysozoa</taxon>
        <taxon>Nematoda</taxon>
        <taxon>Chromadorea</taxon>
        <taxon>Rhabditida</taxon>
        <taxon>Spirurina</taxon>
        <taxon>Spiruromorpha</taxon>
        <taxon>Filarioidea</taxon>
        <taxon>Onchocercidae</taxon>
        <taxon>Loa</taxon>
    </lineage>
</organism>
<evidence type="ECO:0000256" key="4">
    <source>
        <dbReference type="ARBA" id="ARBA00022448"/>
    </source>
</evidence>
<evidence type="ECO:0000256" key="3">
    <source>
        <dbReference type="ARBA" id="ARBA00009466"/>
    </source>
</evidence>
<reference evidence="9" key="2">
    <citation type="submission" date="2016-11" db="UniProtKB">
        <authorList>
            <consortium name="WormBaseParasite"/>
        </authorList>
    </citation>
    <scope>IDENTIFICATION</scope>
</reference>
<dbReference type="PANTHER" id="PTHR12596">
    <property type="entry name" value="EXPORTIN 4,7-RELATED"/>
    <property type="match status" value="1"/>
</dbReference>
<dbReference type="eggNOG" id="KOG4541">
    <property type="taxonomic scope" value="Eukaryota"/>
</dbReference>
<evidence type="ECO:0000256" key="2">
    <source>
        <dbReference type="ARBA" id="ARBA00004496"/>
    </source>
</evidence>
<dbReference type="STRING" id="7209.A0A1I7VEI0"/>
<dbReference type="GO" id="GO:0005049">
    <property type="term" value="F:nuclear export signal receptor activity"/>
    <property type="evidence" value="ECO:0007669"/>
    <property type="project" value="InterPro"/>
</dbReference>
<dbReference type="AlphaFoldDB" id="A0A1I7VEI0"/>
<evidence type="ECO:0000313" key="8">
    <source>
        <dbReference type="Proteomes" id="UP000095285"/>
    </source>
</evidence>
<dbReference type="InterPro" id="IPR016024">
    <property type="entry name" value="ARM-type_fold"/>
</dbReference>
<dbReference type="InterPro" id="IPR044189">
    <property type="entry name" value="XPO4/7-like"/>
</dbReference>
<keyword evidence="5" id="KW-0963">Cytoplasm</keyword>
<evidence type="ECO:0000313" key="9">
    <source>
        <dbReference type="WBParaSite" id="EN70_1626"/>
    </source>
</evidence>
<sequence>MTEYFLRISNIIFSRNYGVHHFPKKSEAAIRGPPRTWRGIFLWSEFLQLFFCLHRFLRNNHGLSVLTASCLSELASISNTILPDIIPEPDSAAISFPDIPCTSSYDRYASDLLAGYVWTFNDEAIMPETYSFCLMIVNILSSHPIYSLIRAEATFPSFLSFIPILMESFAVKLSDSKETSENDGENKNVNKAEKDAVKECHMALKWAYISAIQHLYKGWLIILQNLQFIEQLTTYWLDFAKITNGMISSFTQTVFSVPFGDREEVSVPLPDREIYKEILIKIGAFSSYFLDQTLSKTFSMLVETVEEFLTTMEKEISVEELNMWRENMHWIMLIVGHVLVQEDDDRNCVFQSKLLVYYAETIVGENNNINSYAPFIEACINTPQALTDPPDVDIVIKMIGTVFAWCSIEDELLKDHGVTAISVELCGTSLWCAKRLISALGLNMQKSKGNNHLAKVSQNITQILVDFSLQKAFRIFEIMPDEKKTCMDAIELLSALAKTMYCETSKSILLFSYLSTVQIDQLSMRTSLIKALVQIGSIIDDEIKQRTLFQMILIPIRIKFISLCDNPSGTNENIDDLLDCFCAVIDAAQKCSARYLEPVLKRSVELFSVYKDSLPTINAILQFFDCLTKRMHLFCDNHNDTLMLYQVLFDIVQIYEMQQTERYKKMDSKEKASDLILLLDILTNTLNRRSRPIDLSTGEPKFKQTRSDIIGMTWNMLLSIMRFDFLKLPLLRKNFYRFLECSTEASPECIIILSQENFLLFVDYLKRGLQTDVEKDDLLSTLKDRFEQEVSINAARAIANLGFYFAKNLKSDETIKTFSTLIDPTFTICLNTMWQEEAESLATSTALYSLLCCDEDGCKMYVKNLLSREVNHPNRSTLRAAFRSLMSHTSGNHFEKSAKNDFYDRLKGFLTKAEGLLVVD</sequence>
<reference evidence="8" key="1">
    <citation type="submission" date="2012-04" db="EMBL/GenBank/DDBJ databases">
        <title>The Genome Sequence of Loa loa.</title>
        <authorList>
            <consortium name="The Broad Institute Genome Sequencing Platform"/>
            <consortium name="Broad Institute Genome Sequencing Center for Infectious Disease"/>
            <person name="Nutman T.B."/>
            <person name="Fink D.L."/>
            <person name="Russ C."/>
            <person name="Young S."/>
            <person name="Zeng Q."/>
            <person name="Gargeya S."/>
            <person name="Alvarado L."/>
            <person name="Berlin A."/>
            <person name="Chapman S.B."/>
            <person name="Chen Z."/>
            <person name="Freedman E."/>
            <person name="Gellesch M."/>
            <person name="Goldberg J."/>
            <person name="Griggs A."/>
            <person name="Gujja S."/>
            <person name="Heilman E.R."/>
            <person name="Heiman D."/>
            <person name="Howarth C."/>
            <person name="Mehta T."/>
            <person name="Neiman D."/>
            <person name="Pearson M."/>
            <person name="Roberts A."/>
            <person name="Saif S."/>
            <person name="Shea T."/>
            <person name="Shenoy N."/>
            <person name="Sisk P."/>
            <person name="Stolte C."/>
            <person name="Sykes S."/>
            <person name="White J."/>
            <person name="Yandava C."/>
            <person name="Haas B."/>
            <person name="Henn M.R."/>
            <person name="Nusbaum C."/>
            <person name="Birren B."/>
        </authorList>
    </citation>
    <scope>NUCLEOTIDE SEQUENCE [LARGE SCALE GENOMIC DNA]</scope>
</reference>
<evidence type="ECO:0000256" key="5">
    <source>
        <dbReference type="ARBA" id="ARBA00022490"/>
    </source>
</evidence>
<dbReference type="OrthoDB" id="5850663at2759"/>
<protein>
    <submittedName>
        <fullName evidence="9">Exportin-1/Importin-beta-like domain-containing protein</fullName>
    </submittedName>
</protein>
<dbReference type="SUPFAM" id="SSF48371">
    <property type="entry name" value="ARM repeat"/>
    <property type="match status" value="1"/>
</dbReference>
<gene>
    <name evidence="9" type="primary">LOAG_02747</name>
</gene>
<proteinExistence type="inferred from homology"/>
<keyword evidence="7" id="KW-0539">Nucleus</keyword>